<keyword evidence="3" id="KW-1185">Reference proteome</keyword>
<comment type="caution">
    <text evidence="2">The sequence shown here is derived from an EMBL/GenBank/DDBJ whole genome shotgun (WGS) entry which is preliminary data.</text>
</comment>
<evidence type="ECO:0000256" key="1">
    <source>
        <dbReference type="SAM" id="MobiDB-lite"/>
    </source>
</evidence>
<accession>A0A8X6JKD3</accession>
<dbReference type="EMBL" id="BMAO01019167">
    <property type="protein sequence ID" value="GFR28853.1"/>
    <property type="molecule type" value="Genomic_DNA"/>
</dbReference>
<feature type="compositionally biased region" description="Polar residues" evidence="1">
    <location>
        <begin position="171"/>
        <end position="185"/>
    </location>
</feature>
<sequence>MANNNTPFDLEKYYYCQNCFECGHFTNKCTGTRKSPGPDDIVYATPDQSKSDELLREMRELNSKRIAAARSKRIAAARSKRIAAARSKRIAAARSKRIASARSKRIAAARSKQTAAARSASIATAYSDQPSSSKTKNQPQKAINQKSSLGSAKSTGQVESNTRNKMDDQAANYTRENCSSYSSSGRLKEHSAKAKDQAHNAVSADSVHFAKFILAKCNDDSSFDGDTWYVKSET</sequence>
<feature type="region of interest" description="Disordered" evidence="1">
    <location>
        <begin position="120"/>
        <end position="196"/>
    </location>
</feature>
<evidence type="ECO:0000313" key="2">
    <source>
        <dbReference type="EMBL" id="GFR28853.1"/>
    </source>
</evidence>
<evidence type="ECO:0000313" key="3">
    <source>
        <dbReference type="Proteomes" id="UP000887116"/>
    </source>
</evidence>
<proteinExistence type="predicted"/>
<dbReference type="Proteomes" id="UP000887116">
    <property type="component" value="Unassembled WGS sequence"/>
</dbReference>
<name>A0A8X6JKD3_TRICU</name>
<protein>
    <submittedName>
        <fullName evidence="2">Uncharacterized protein</fullName>
    </submittedName>
</protein>
<feature type="compositionally biased region" description="Polar residues" evidence="1">
    <location>
        <begin position="126"/>
        <end position="161"/>
    </location>
</feature>
<gene>
    <name evidence="2" type="ORF">TNCT_484401</name>
</gene>
<organism evidence="2 3">
    <name type="scientific">Trichonephila clavata</name>
    <name type="common">Joro spider</name>
    <name type="synonym">Nephila clavata</name>
    <dbReference type="NCBI Taxonomy" id="2740835"/>
    <lineage>
        <taxon>Eukaryota</taxon>
        <taxon>Metazoa</taxon>
        <taxon>Ecdysozoa</taxon>
        <taxon>Arthropoda</taxon>
        <taxon>Chelicerata</taxon>
        <taxon>Arachnida</taxon>
        <taxon>Araneae</taxon>
        <taxon>Araneomorphae</taxon>
        <taxon>Entelegynae</taxon>
        <taxon>Araneoidea</taxon>
        <taxon>Nephilidae</taxon>
        <taxon>Trichonephila</taxon>
    </lineage>
</organism>
<reference evidence="2" key="1">
    <citation type="submission" date="2020-07" db="EMBL/GenBank/DDBJ databases">
        <title>Multicomponent nature underlies the extraordinary mechanical properties of spider dragline silk.</title>
        <authorList>
            <person name="Kono N."/>
            <person name="Nakamura H."/>
            <person name="Mori M."/>
            <person name="Yoshida Y."/>
            <person name="Ohtoshi R."/>
            <person name="Malay A.D."/>
            <person name="Moran D.A.P."/>
            <person name="Tomita M."/>
            <person name="Numata K."/>
            <person name="Arakawa K."/>
        </authorList>
    </citation>
    <scope>NUCLEOTIDE SEQUENCE</scope>
</reference>
<feature type="compositionally biased region" description="Basic and acidic residues" evidence="1">
    <location>
        <begin position="186"/>
        <end position="196"/>
    </location>
</feature>
<dbReference type="AlphaFoldDB" id="A0A8X6JKD3"/>